<dbReference type="AlphaFoldDB" id="A0A6J6X1B8"/>
<dbReference type="EMBL" id="CAFAAB010000123">
    <property type="protein sequence ID" value="CAB4789226.1"/>
    <property type="molecule type" value="Genomic_DNA"/>
</dbReference>
<keyword evidence="1" id="KW-0812">Transmembrane</keyword>
<feature type="transmembrane region" description="Helical" evidence="1">
    <location>
        <begin position="7"/>
        <end position="23"/>
    </location>
</feature>
<organism evidence="2">
    <name type="scientific">freshwater metagenome</name>
    <dbReference type="NCBI Taxonomy" id="449393"/>
    <lineage>
        <taxon>unclassified sequences</taxon>
        <taxon>metagenomes</taxon>
        <taxon>ecological metagenomes</taxon>
    </lineage>
</organism>
<keyword evidence="1" id="KW-1133">Transmembrane helix</keyword>
<feature type="transmembrane region" description="Helical" evidence="1">
    <location>
        <begin position="29"/>
        <end position="49"/>
    </location>
</feature>
<protein>
    <submittedName>
        <fullName evidence="2">Unannotated protein</fullName>
    </submittedName>
</protein>
<accession>A0A6J6X1B8</accession>
<keyword evidence="1" id="KW-0472">Membrane</keyword>
<reference evidence="2" key="1">
    <citation type="submission" date="2020-05" db="EMBL/GenBank/DDBJ databases">
        <authorList>
            <person name="Chiriac C."/>
            <person name="Salcher M."/>
            <person name="Ghai R."/>
            <person name="Kavagutti S V."/>
        </authorList>
    </citation>
    <scope>NUCLEOTIDE SEQUENCE</scope>
</reference>
<proteinExistence type="predicted"/>
<evidence type="ECO:0000256" key="1">
    <source>
        <dbReference type="SAM" id="Phobius"/>
    </source>
</evidence>
<sequence length="69" mass="7728">MKWRRIGIALGGLVYLLLWAIALNGGSRLVAPLTVPIVLVVLVGGGNWLNNFMGIERKPQKFRKRNDEQ</sequence>
<evidence type="ECO:0000313" key="2">
    <source>
        <dbReference type="EMBL" id="CAB4789226.1"/>
    </source>
</evidence>
<gene>
    <name evidence="2" type="ORF">UFOPK2958_01040</name>
</gene>
<name>A0A6J6X1B8_9ZZZZ</name>